<dbReference type="Proteomes" id="UP001501599">
    <property type="component" value="Unassembled WGS sequence"/>
</dbReference>
<accession>A0ABN3ATI6</accession>
<gene>
    <name evidence="3" type="ORF">GCM10009846_19460</name>
</gene>
<feature type="compositionally biased region" description="Gly residues" evidence="1">
    <location>
        <begin position="734"/>
        <end position="747"/>
    </location>
</feature>
<keyword evidence="4" id="KW-1185">Reference proteome</keyword>
<proteinExistence type="predicted"/>
<evidence type="ECO:0000256" key="1">
    <source>
        <dbReference type="SAM" id="MobiDB-lite"/>
    </source>
</evidence>
<dbReference type="PANTHER" id="PTHR35399">
    <property type="entry name" value="SLR8030 PROTEIN"/>
    <property type="match status" value="1"/>
</dbReference>
<dbReference type="Pfam" id="PF05787">
    <property type="entry name" value="PhoX"/>
    <property type="match status" value="1"/>
</dbReference>
<dbReference type="EMBL" id="BAAAQT010000006">
    <property type="protein sequence ID" value="GAA2174249.1"/>
    <property type="molecule type" value="Genomic_DNA"/>
</dbReference>
<feature type="compositionally biased region" description="Pro residues" evidence="1">
    <location>
        <begin position="685"/>
        <end position="701"/>
    </location>
</feature>
<dbReference type="InterPro" id="IPR008557">
    <property type="entry name" value="PhoX"/>
</dbReference>
<feature type="transmembrane region" description="Helical" evidence="2">
    <location>
        <begin position="753"/>
        <end position="773"/>
    </location>
</feature>
<feature type="compositionally biased region" description="Low complexity" evidence="1">
    <location>
        <begin position="702"/>
        <end position="711"/>
    </location>
</feature>
<feature type="region of interest" description="Disordered" evidence="1">
    <location>
        <begin position="679"/>
        <end position="752"/>
    </location>
</feature>
<keyword evidence="2" id="KW-1133">Transmembrane helix</keyword>
<protein>
    <submittedName>
        <fullName evidence="3">PhoX family phosphatase</fullName>
    </submittedName>
</protein>
<organism evidence="3 4">
    <name type="scientific">Agrococcus versicolor</name>
    <dbReference type="NCBI Taxonomy" id="501482"/>
    <lineage>
        <taxon>Bacteria</taxon>
        <taxon>Bacillati</taxon>
        <taxon>Actinomycetota</taxon>
        <taxon>Actinomycetes</taxon>
        <taxon>Micrococcales</taxon>
        <taxon>Microbacteriaceae</taxon>
        <taxon>Agrococcus</taxon>
    </lineage>
</organism>
<evidence type="ECO:0000256" key="2">
    <source>
        <dbReference type="SAM" id="Phobius"/>
    </source>
</evidence>
<sequence>MVDVERRRLLPMAAHVRGKRSAVTCQLKCANACLGDVCNTSRNGYLRDIVDAELSRRALLGAGVAGTVALLTTQQIAGASSALAAPPVPGAAFGFAPIAPVAATVDELTVPEGFTYQPILRWGDPLFADSPAFDALDQTAAKQRRQFGYNCDYTDILRIDATTALLFVNHEYTNETIMFPAVQLAGEQARVRAVGRAAHGLSVVELTRTDAASAWEPVVGARRNRRFLDDTPYAITGPAAGSPLLQTIADPTGTVALGTLGNCAGGTTPWGTILSGEENFNGYFRSAATSAADRRYGLADAATARGWELDDPRFDTRTPGYEHEANRFGWIVEVDPFDPDSTPRKHTAMGRMKHEGANVHVAANGRVAAYMGDDERFDYLYKFVSAGTYVEGARAANMTLLETGDLYVARFEGTSTAEIDGSGTVPSDGAFDGSGRWLPLVVGGVSQVDGMAVDEVLVHTRLAADAVGATKMDRCEDVEPNPATGLIYVACTNNSNRGVGTNAVADEPNPRTQNRDGHVIEIAEDGGDHTGTTFRWSILMLCGDPAQGDQTYFSGFPVDQVSPISCPDNLAFDSEGNLWVSTDGAPDGIGYNDGLFRVRLEGAQRGLVEQFLSVPVESETCGPVIHDDEWHVFVAVQHPGEDGAFETPSSVWPDYAPAGATGVDGTFHGPRPTVVQVLPIAVDPGPGPSEPGPSQPGPSQPGPSTSPSGSPSAPPVVPSPSDGVSPSGTSAPGASGGAGGGAGGGLPQTGAGLAAPLVAGASAAVAIGAGLLARMRGRGDGDAAEQS</sequence>
<dbReference type="SUPFAM" id="SSF63829">
    <property type="entry name" value="Calcium-dependent phosphotriesterase"/>
    <property type="match status" value="1"/>
</dbReference>
<keyword evidence="2" id="KW-0472">Membrane</keyword>
<feature type="compositionally biased region" description="Low complexity" evidence="1">
    <location>
        <begin position="719"/>
        <end position="733"/>
    </location>
</feature>
<comment type="caution">
    <text evidence="3">The sequence shown here is derived from an EMBL/GenBank/DDBJ whole genome shotgun (WGS) entry which is preliminary data.</text>
</comment>
<reference evidence="3 4" key="1">
    <citation type="journal article" date="2019" name="Int. J. Syst. Evol. Microbiol.">
        <title>The Global Catalogue of Microorganisms (GCM) 10K type strain sequencing project: providing services to taxonomists for standard genome sequencing and annotation.</title>
        <authorList>
            <consortium name="The Broad Institute Genomics Platform"/>
            <consortium name="The Broad Institute Genome Sequencing Center for Infectious Disease"/>
            <person name="Wu L."/>
            <person name="Ma J."/>
        </authorList>
    </citation>
    <scope>NUCLEOTIDE SEQUENCE [LARGE SCALE GENOMIC DNA]</scope>
    <source>
        <strain evidence="3 4">JCM 16026</strain>
    </source>
</reference>
<keyword evidence="2" id="KW-0812">Transmembrane</keyword>
<name>A0ABN3ATI6_9MICO</name>
<evidence type="ECO:0000313" key="4">
    <source>
        <dbReference type="Proteomes" id="UP001501599"/>
    </source>
</evidence>
<dbReference type="RefSeq" id="WP_425546315.1">
    <property type="nucleotide sequence ID" value="NZ_BAAAQT010000006.1"/>
</dbReference>
<evidence type="ECO:0000313" key="3">
    <source>
        <dbReference type="EMBL" id="GAA2174249.1"/>
    </source>
</evidence>
<dbReference type="PANTHER" id="PTHR35399:SF2">
    <property type="entry name" value="DUF839 DOMAIN-CONTAINING PROTEIN"/>
    <property type="match status" value="1"/>
</dbReference>